<evidence type="ECO:0000313" key="2">
    <source>
        <dbReference type="Proteomes" id="UP001500620"/>
    </source>
</evidence>
<name>A0ABP8DHG7_9ACTN</name>
<evidence type="ECO:0000313" key="1">
    <source>
        <dbReference type="EMBL" id="GAA4255909.1"/>
    </source>
</evidence>
<dbReference type="Proteomes" id="UP001500620">
    <property type="component" value="Unassembled WGS sequence"/>
</dbReference>
<keyword evidence="2" id="KW-1185">Reference proteome</keyword>
<sequence>MPTKSLYIEALAGTHPLLEDFKLIHRALDVKKVQAELRRAELENVRLAARACAARTTTPTSRRRS</sequence>
<accession>A0ABP8DHG7</accession>
<reference evidence="2" key="1">
    <citation type="journal article" date="2019" name="Int. J. Syst. Evol. Microbiol.">
        <title>The Global Catalogue of Microorganisms (GCM) 10K type strain sequencing project: providing services to taxonomists for standard genome sequencing and annotation.</title>
        <authorList>
            <consortium name="The Broad Institute Genomics Platform"/>
            <consortium name="The Broad Institute Genome Sequencing Center for Infectious Disease"/>
            <person name="Wu L."/>
            <person name="Ma J."/>
        </authorList>
    </citation>
    <scope>NUCLEOTIDE SEQUENCE [LARGE SCALE GENOMIC DNA]</scope>
    <source>
        <strain evidence="2">JCM 17441</strain>
    </source>
</reference>
<comment type="caution">
    <text evidence="1">The sequence shown here is derived from an EMBL/GenBank/DDBJ whole genome shotgun (WGS) entry which is preliminary data.</text>
</comment>
<dbReference type="EMBL" id="BAABAT010000022">
    <property type="protein sequence ID" value="GAA4255909.1"/>
    <property type="molecule type" value="Genomic_DNA"/>
</dbReference>
<protein>
    <submittedName>
        <fullName evidence="1">Uncharacterized protein</fullName>
    </submittedName>
</protein>
<proteinExistence type="predicted"/>
<organism evidence="1 2">
    <name type="scientific">Dactylosporangium darangshiense</name>
    <dbReference type="NCBI Taxonomy" id="579108"/>
    <lineage>
        <taxon>Bacteria</taxon>
        <taxon>Bacillati</taxon>
        <taxon>Actinomycetota</taxon>
        <taxon>Actinomycetes</taxon>
        <taxon>Micromonosporales</taxon>
        <taxon>Micromonosporaceae</taxon>
        <taxon>Dactylosporangium</taxon>
    </lineage>
</organism>
<gene>
    <name evidence="1" type="ORF">GCM10022255_066640</name>
</gene>